<sequence length="118" mass="14061">MFNSYPVVDVFNAYFNYRVRFSSLYSFFNKDSQTKIQDIKEEFKKIAQKNNMLLQDKDIPIMTTLKSLTSKSYKFWQADFYDPKNSIFIELEVNTQKNRSAWVSAIGQTFMYIARCKI</sequence>
<comment type="caution">
    <text evidence="2">The sequence shown here is derived from an EMBL/GenBank/DDBJ whole genome shotgun (WGS) entry which is preliminary data.</text>
</comment>
<proteinExistence type="predicted"/>
<organism evidence="2">
    <name type="scientific">Desulfurella acetivorans</name>
    <dbReference type="NCBI Taxonomy" id="33002"/>
    <lineage>
        <taxon>Bacteria</taxon>
        <taxon>Pseudomonadati</taxon>
        <taxon>Campylobacterota</taxon>
        <taxon>Desulfurellia</taxon>
        <taxon>Desulfurellales</taxon>
        <taxon>Desulfurellaceae</taxon>
        <taxon>Desulfurella</taxon>
    </lineage>
</organism>
<gene>
    <name evidence="2" type="ORF">ENM99_04430</name>
</gene>
<dbReference type="AlphaFoldDB" id="A0A7C6A701"/>
<accession>A0A7C6A701</accession>
<reference evidence="2" key="1">
    <citation type="journal article" date="2020" name="mSystems">
        <title>Genome- and Community-Level Interaction Insights into Carbon Utilization and Element Cycling Functions of Hydrothermarchaeota in Hydrothermal Sediment.</title>
        <authorList>
            <person name="Zhou Z."/>
            <person name="Liu Y."/>
            <person name="Xu W."/>
            <person name="Pan J."/>
            <person name="Luo Z.H."/>
            <person name="Li M."/>
        </authorList>
    </citation>
    <scope>NUCLEOTIDE SEQUENCE [LARGE SCALE GENOMIC DNA]</scope>
    <source>
        <strain evidence="2">SpSt-1135</strain>
    </source>
</reference>
<evidence type="ECO:0000256" key="1">
    <source>
        <dbReference type="SAM" id="Coils"/>
    </source>
</evidence>
<dbReference type="EMBL" id="DRZX01000215">
    <property type="protein sequence ID" value="HHS49083.1"/>
    <property type="molecule type" value="Genomic_DNA"/>
</dbReference>
<dbReference type="Proteomes" id="UP000886400">
    <property type="component" value="Unassembled WGS sequence"/>
</dbReference>
<keyword evidence="1" id="KW-0175">Coiled coil</keyword>
<name>A0A7C6A701_DESAE</name>
<evidence type="ECO:0000313" key="2">
    <source>
        <dbReference type="EMBL" id="HHS49083.1"/>
    </source>
</evidence>
<protein>
    <submittedName>
        <fullName evidence="2">Uncharacterized protein</fullName>
    </submittedName>
</protein>
<feature type="coiled-coil region" evidence="1">
    <location>
        <begin position="29"/>
        <end position="56"/>
    </location>
</feature>